<evidence type="ECO:0000256" key="1">
    <source>
        <dbReference type="SAM" id="MobiDB-lite"/>
    </source>
</evidence>
<feature type="compositionally biased region" description="Polar residues" evidence="1">
    <location>
        <begin position="230"/>
        <end position="241"/>
    </location>
</feature>
<reference evidence="2" key="1">
    <citation type="submission" date="2023-07" db="EMBL/GenBank/DDBJ databases">
        <authorList>
            <person name="Stuckert A."/>
        </authorList>
    </citation>
    <scope>NUCLEOTIDE SEQUENCE</scope>
</reference>
<evidence type="ECO:0000313" key="3">
    <source>
        <dbReference type="Proteomes" id="UP001176940"/>
    </source>
</evidence>
<dbReference type="EMBL" id="CAUEEQ010042190">
    <property type="protein sequence ID" value="CAJ0956549.1"/>
    <property type="molecule type" value="Genomic_DNA"/>
</dbReference>
<evidence type="ECO:0000313" key="2">
    <source>
        <dbReference type="EMBL" id="CAJ0956549.1"/>
    </source>
</evidence>
<feature type="non-terminal residue" evidence="2">
    <location>
        <position position="241"/>
    </location>
</feature>
<organism evidence="2 3">
    <name type="scientific">Ranitomeya imitator</name>
    <name type="common">mimic poison frog</name>
    <dbReference type="NCBI Taxonomy" id="111125"/>
    <lineage>
        <taxon>Eukaryota</taxon>
        <taxon>Metazoa</taxon>
        <taxon>Chordata</taxon>
        <taxon>Craniata</taxon>
        <taxon>Vertebrata</taxon>
        <taxon>Euteleostomi</taxon>
        <taxon>Amphibia</taxon>
        <taxon>Batrachia</taxon>
        <taxon>Anura</taxon>
        <taxon>Neobatrachia</taxon>
        <taxon>Hyloidea</taxon>
        <taxon>Dendrobatidae</taxon>
        <taxon>Dendrobatinae</taxon>
        <taxon>Ranitomeya</taxon>
    </lineage>
</organism>
<accession>A0ABN9M1L5</accession>
<name>A0ABN9M1L5_9NEOB</name>
<dbReference type="Proteomes" id="UP001176940">
    <property type="component" value="Unassembled WGS sequence"/>
</dbReference>
<gene>
    <name evidence="2" type="ORF">RIMI_LOCUS15595416</name>
</gene>
<comment type="caution">
    <text evidence="2">The sequence shown here is derived from an EMBL/GenBank/DDBJ whole genome shotgun (WGS) entry which is preliminary data.</text>
</comment>
<proteinExistence type="predicted"/>
<feature type="region of interest" description="Disordered" evidence="1">
    <location>
        <begin position="218"/>
        <end position="241"/>
    </location>
</feature>
<protein>
    <submittedName>
        <fullName evidence="2">Uncharacterized protein</fullName>
    </submittedName>
</protein>
<sequence length="241" mass="26438">MDAPNSNAVEVGVNNLILHPQFSAPEAVGTSLSSASPDRSAIRGTSAPCVCRQPPWSSQQEPAAMSPDGAGRSLMLLQNFLERKKKIIQSLIIAINAIHPQLKEVLQQHRVEEYYKSPWSCAFWEKRSLPKLEDRWVQPGPAASKASPNQGFKLQEANLHIPGAFWEKRSLPKLEDRWVQPGPAASKASPNQGFKLQEANLHISGAFWEKRSLPKLEDRWVQPGPAASKASPNQGIQASGG</sequence>
<keyword evidence="3" id="KW-1185">Reference proteome</keyword>